<dbReference type="PANTHER" id="PTHR36922">
    <property type="entry name" value="BLL2446 PROTEIN"/>
    <property type="match status" value="1"/>
</dbReference>
<reference evidence="1 2" key="1">
    <citation type="submission" date="2021-02" db="EMBL/GenBank/DDBJ databases">
        <authorList>
            <person name="Park J.-S."/>
        </authorList>
    </citation>
    <scope>NUCLEOTIDE SEQUENCE [LARGE SCALE GENOMIC DNA]</scope>
    <source>
        <strain evidence="1 2">188UL20-2</strain>
    </source>
</reference>
<dbReference type="InterPro" id="IPR034660">
    <property type="entry name" value="DinB/YfiT-like"/>
</dbReference>
<keyword evidence="2" id="KW-1185">Reference proteome</keyword>
<dbReference type="Gene3D" id="1.20.120.450">
    <property type="entry name" value="dinb family like domain"/>
    <property type="match status" value="1"/>
</dbReference>
<organism evidence="1 2">
    <name type="scientific">Vibrio ulleungensis</name>
    <dbReference type="NCBI Taxonomy" id="2807619"/>
    <lineage>
        <taxon>Bacteria</taxon>
        <taxon>Pseudomonadati</taxon>
        <taxon>Pseudomonadota</taxon>
        <taxon>Gammaproteobacteria</taxon>
        <taxon>Vibrionales</taxon>
        <taxon>Vibrionaceae</taxon>
        <taxon>Vibrio</taxon>
    </lineage>
</organism>
<sequence length="145" mass="16134">MVSKIPDGYFGETLTEGMFSLEMHAKIASNFSLRGYCPLIQQDTPDLFESDSGRDPVLKQIDATVDYLESLQNKPSLDDNNRISDKAGFAEVDLPESEYISLYIIPNLLFHMGMVYAIARANGVPLSKGDFDGLHSYPAGFQFIE</sequence>
<dbReference type="InterPro" id="IPR018531">
    <property type="entry name" value="DUF1993"/>
</dbReference>
<gene>
    <name evidence="1" type="ORF">JQC93_01450</name>
</gene>
<comment type="caution">
    <text evidence="1">The sequence shown here is derived from an EMBL/GenBank/DDBJ whole genome shotgun (WGS) entry which is preliminary data.</text>
</comment>
<name>A0ABS2HGX9_9VIBR</name>
<accession>A0ABS2HGX9</accession>
<protein>
    <submittedName>
        <fullName evidence="1">DUF1993 family protein</fullName>
    </submittedName>
</protein>
<dbReference type="Pfam" id="PF09351">
    <property type="entry name" value="DUF1993"/>
    <property type="match status" value="1"/>
</dbReference>
<dbReference type="PANTHER" id="PTHR36922:SF1">
    <property type="entry name" value="DUF1993 DOMAIN-CONTAINING PROTEIN"/>
    <property type="match status" value="1"/>
</dbReference>
<dbReference type="Proteomes" id="UP000809621">
    <property type="component" value="Unassembled WGS sequence"/>
</dbReference>
<dbReference type="EMBL" id="JAFEUM010000001">
    <property type="protein sequence ID" value="MBM7035056.1"/>
    <property type="molecule type" value="Genomic_DNA"/>
</dbReference>
<evidence type="ECO:0000313" key="1">
    <source>
        <dbReference type="EMBL" id="MBM7035056.1"/>
    </source>
</evidence>
<dbReference type="SUPFAM" id="SSF109854">
    <property type="entry name" value="DinB/YfiT-like putative metalloenzymes"/>
    <property type="match status" value="1"/>
</dbReference>
<proteinExistence type="predicted"/>
<evidence type="ECO:0000313" key="2">
    <source>
        <dbReference type="Proteomes" id="UP000809621"/>
    </source>
</evidence>